<dbReference type="PROSITE" id="PS51257">
    <property type="entry name" value="PROKAR_LIPOPROTEIN"/>
    <property type="match status" value="1"/>
</dbReference>
<dbReference type="RefSeq" id="WP_420242111.1">
    <property type="nucleotide sequence ID" value="NZ_BOPV01000001.1"/>
</dbReference>
<feature type="transmembrane region" description="Helical" evidence="12">
    <location>
        <begin position="313"/>
        <end position="332"/>
    </location>
</feature>
<dbReference type="InterPro" id="IPR045861">
    <property type="entry name" value="CorA_cytoplasmic_dom"/>
</dbReference>
<feature type="coiled-coil region" evidence="11">
    <location>
        <begin position="245"/>
        <end position="272"/>
    </location>
</feature>
<name>A0A8S8XCM8_9PROT</name>
<comment type="subcellular location">
    <subcellularLocation>
        <location evidence="1">Cell membrane</location>
        <topology evidence="1">Multi-pass membrane protein</topology>
    </subcellularLocation>
</comment>
<keyword evidence="11" id="KW-0175">Coiled coil</keyword>
<keyword evidence="7" id="KW-0862">Zinc</keyword>
<gene>
    <name evidence="13" type="ORF">TMPK1_12470</name>
</gene>
<dbReference type="Gene3D" id="3.30.460.20">
    <property type="entry name" value="CorA soluble domain-like"/>
    <property type="match status" value="1"/>
</dbReference>
<evidence type="ECO:0000256" key="10">
    <source>
        <dbReference type="ARBA" id="ARBA00023136"/>
    </source>
</evidence>
<dbReference type="GO" id="GO:0050897">
    <property type="term" value="F:cobalt ion binding"/>
    <property type="evidence" value="ECO:0007669"/>
    <property type="project" value="TreeGrafter"/>
</dbReference>
<dbReference type="GO" id="GO:0015095">
    <property type="term" value="F:magnesium ion transmembrane transporter activity"/>
    <property type="evidence" value="ECO:0007669"/>
    <property type="project" value="TreeGrafter"/>
</dbReference>
<sequence>MDTRATASTSNAGAISCDAEAVWIYRFDEHGRGSAGDLSLRDIDLTPTTGWLWLHLDLADIRVQRWLNNAPTGKQVATFLLGSDTHQQLRVAQGYVFGALTDRAHELSGTLDEFGQLRFVATEQILISGRRNALQGVDAARRQVDRGGTFPAIASLLEAIVEQIAEAGERIHEECSAELDEIEDLVLSDEEGDERRRVALLRRRCVRLHRQLTGLRALFHRLERETTIALPASLRVEAARLAQRLDGLDQAIVSILERARSLQDEIAAKQAELTNKHLHTLSVLTIIFLPPSLVAGIFGMNTKGLPLTEDDSGFWWSLLICFLPLVPILWGLRRMLRR</sequence>
<organism evidence="13 14">
    <name type="scientific">Roseiterribacter gracilis</name>
    <dbReference type="NCBI Taxonomy" id="2812848"/>
    <lineage>
        <taxon>Bacteria</taxon>
        <taxon>Pseudomonadati</taxon>
        <taxon>Pseudomonadota</taxon>
        <taxon>Alphaproteobacteria</taxon>
        <taxon>Rhodospirillales</taxon>
        <taxon>Roseiterribacteraceae</taxon>
        <taxon>Roseiterribacter</taxon>
    </lineage>
</organism>
<evidence type="ECO:0000313" key="13">
    <source>
        <dbReference type="EMBL" id="GIL39010.1"/>
    </source>
</evidence>
<keyword evidence="8 12" id="KW-1133">Transmembrane helix</keyword>
<comment type="similarity">
    <text evidence="2">Belongs to the CorA metal ion transporter (MIT) (TC 1.A.35) family.</text>
</comment>
<dbReference type="Pfam" id="PF01544">
    <property type="entry name" value="CorA"/>
    <property type="match status" value="1"/>
</dbReference>
<dbReference type="Proteomes" id="UP000681075">
    <property type="component" value="Unassembled WGS sequence"/>
</dbReference>
<dbReference type="PANTHER" id="PTHR46494:SF3">
    <property type="entry name" value="ZINC TRANSPORT PROTEIN ZNTB"/>
    <property type="match status" value="1"/>
</dbReference>
<evidence type="ECO:0000256" key="9">
    <source>
        <dbReference type="ARBA" id="ARBA00023065"/>
    </source>
</evidence>
<comment type="caution">
    <text evidence="13">The sequence shown here is derived from an EMBL/GenBank/DDBJ whole genome shotgun (WGS) entry which is preliminary data.</text>
</comment>
<accession>A0A8S8XCM8</accession>
<dbReference type="GO" id="GO:0015087">
    <property type="term" value="F:cobalt ion transmembrane transporter activity"/>
    <property type="evidence" value="ECO:0007669"/>
    <property type="project" value="TreeGrafter"/>
</dbReference>
<keyword evidence="9" id="KW-0406">Ion transport</keyword>
<dbReference type="SUPFAM" id="SSF144083">
    <property type="entry name" value="Magnesium transport protein CorA, transmembrane region"/>
    <property type="match status" value="1"/>
</dbReference>
<dbReference type="GO" id="GO:0000287">
    <property type="term" value="F:magnesium ion binding"/>
    <property type="evidence" value="ECO:0007669"/>
    <property type="project" value="TreeGrafter"/>
</dbReference>
<evidence type="ECO:0000256" key="4">
    <source>
        <dbReference type="ARBA" id="ARBA00022475"/>
    </source>
</evidence>
<keyword evidence="6 12" id="KW-0812">Transmembrane</keyword>
<evidence type="ECO:0000256" key="3">
    <source>
        <dbReference type="ARBA" id="ARBA00022448"/>
    </source>
</evidence>
<dbReference type="EMBL" id="BOPV01000001">
    <property type="protein sequence ID" value="GIL39010.1"/>
    <property type="molecule type" value="Genomic_DNA"/>
</dbReference>
<dbReference type="InterPro" id="IPR002523">
    <property type="entry name" value="MgTranspt_CorA/ZnTranspt_ZntB"/>
</dbReference>
<dbReference type="Gene3D" id="1.20.58.340">
    <property type="entry name" value="Magnesium transport protein CorA, transmembrane region"/>
    <property type="match status" value="2"/>
</dbReference>
<dbReference type="PANTHER" id="PTHR46494">
    <property type="entry name" value="CORA FAMILY METAL ION TRANSPORTER (EUROFUNG)"/>
    <property type="match status" value="1"/>
</dbReference>
<proteinExistence type="inferred from homology"/>
<evidence type="ECO:0000313" key="14">
    <source>
        <dbReference type="Proteomes" id="UP000681075"/>
    </source>
</evidence>
<protein>
    <recommendedName>
        <fullName evidence="15">Magnesium transporter CorA</fullName>
    </recommendedName>
</protein>
<evidence type="ECO:0000256" key="11">
    <source>
        <dbReference type="SAM" id="Coils"/>
    </source>
</evidence>
<keyword evidence="14" id="KW-1185">Reference proteome</keyword>
<evidence type="ECO:0000256" key="5">
    <source>
        <dbReference type="ARBA" id="ARBA00022519"/>
    </source>
</evidence>
<dbReference type="GO" id="GO:0005886">
    <property type="term" value="C:plasma membrane"/>
    <property type="evidence" value="ECO:0007669"/>
    <property type="project" value="UniProtKB-SubCell"/>
</dbReference>
<keyword evidence="10 12" id="KW-0472">Membrane</keyword>
<evidence type="ECO:0000256" key="8">
    <source>
        <dbReference type="ARBA" id="ARBA00022989"/>
    </source>
</evidence>
<dbReference type="SUPFAM" id="SSF143865">
    <property type="entry name" value="CorA soluble domain-like"/>
    <property type="match status" value="1"/>
</dbReference>
<keyword evidence="3" id="KW-0813">Transport</keyword>
<evidence type="ECO:0000256" key="2">
    <source>
        <dbReference type="ARBA" id="ARBA00009765"/>
    </source>
</evidence>
<evidence type="ECO:0000256" key="12">
    <source>
        <dbReference type="SAM" id="Phobius"/>
    </source>
</evidence>
<feature type="transmembrane region" description="Helical" evidence="12">
    <location>
        <begin position="278"/>
        <end position="301"/>
    </location>
</feature>
<evidence type="ECO:0000256" key="1">
    <source>
        <dbReference type="ARBA" id="ARBA00004651"/>
    </source>
</evidence>
<keyword evidence="4" id="KW-1003">Cell membrane</keyword>
<dbReference type="InterPro" id="IPR045863">
    <property type="entry name" value="CorA_TM1_TM2"/>
</dbReference>
<evidence type="ECO:0008006" key="15">
    <source>
        <dbReference type="Google" id="ProtNLM"/>
    </source>
</evidence>
<evidence type="ECO:0000256" key="6">
    <source>
        <dbReference type="ARBA" id="ARBA00022692"/>
    </source>
</evidence>
<evidence type="ECO:0000256" key="7">
    <source>
        <dbReference type="ARBA" id="ARBA00022833"/>
    </source>
</evidence>
<dbReference type="AlphaFoldDB" id="A0A8S8XCM8"/>
<reference evidence="13" key="1">
    <citation type="submission" date="2021-02" db="EMBL/GenBank/DDBJ databases">
        <title>Genome sequence of Rhodospirillales sp. strain TMPK1 isolated from soil.</title>
        <authorList>
            <person name="Nakai R."/>
            <person name="Kusada H."/>
            <person name="Tamaki H."/>
        </authorList>
    </citation>
    <scope>NUCLEOTIDE SEQUENCE</scope>
    <source>
        <strain evidence="13">TMPK1</strain>
    </source>
</reference>
<keyword evidence="5" id="KW-0997">Cell inner membrane</keyword>